<feature type="active site" description="N6-AMP-lysine intermediate" evidence="10">
    <location>
        <position position="103"/>
    </location>
</feature>
<protein>
    <recommendedName>
        <fullName evidence="10">DNA ligase</fullName>
        <ecNumber evidence="10">6.5.1.2</ecNumber>
    </recommendedName>
    <alternativeName>
        <fullName evidence="10">Polydeoxyribonucleotide synthase [NAD(+)]</fullName>
    </alternativeName>
</protein>
<evidence type="ECO:0000256" key="7">
    <source>
        <dbReference type="ARBA" id="ARBA00023027"/>
    </source>
</evidence>
<proteinExistence type="inferred from homology"/>
<feature type="binding site" evidence="10">
    <location>
        <position position="124"/>
    </location>
    <ligand>
        <name>NAD(+)</name>
        <dbReference type="ChEBI" id="CHEBI:57540"/>
    </ligand>
</feature>
<dbReference type="RefSeq" id="WP_021588499.1">
    <property type="nucleotide sequence ID" value="NZ_AWEY01000004.1"/>
</dbReference>
<dbReference type="Gene3D" id="2.40.50.140">
    <property type="entry name" value="Nucleic acid-binding proteins"/>
    <property type="match status" value="1"/>
</dbReference>
<comment type="caution">
    <text evidence="10">Lacks conserved residue(s) required for the propagation of feature annotation.</text>
</comment>
<evidence type="ECO:0000256" key="6">
    <source>
        <dbReference type="ARBA" id="ARBA00022833"/>
    </source>
</evidence>
<dbReference type="Gene3D" id="3.30.470.30">
    <property type="entry name" value="DNA ligase/mRNA capping enzyme"/>
    <property type="match status" value="1"/>
</dbReference>
<comment type="cofactor">
    <cofactor evidence="10">
        <name>Mg(2+)</name>
        <dbReference type="ChEBI" id="CHEBI:18420"/>
    </cofactor>
    <cofactor evidence="10">
        <name>Mn(2+)</name>
        <dbReference type="ChEBI" id="CHEBI:29035"/>
    </cofactor>
</comment>
<dbReference type="Pfam" id="PF03120">
    <property type="entry name" value="OB_DNA_ligase"/>
    <property type="match status" value="1"/>
</dbReference>
<dbReference type="Proteomes" id="UP000016648">
    <property type="component" value="Unassembled WGS sequence"/>
</dbReference>
<dbReference type="GO" id="GO:0006281">
    <property type="term" value="P:DNA repair"/>
    <property type="evidence" value="ECO:0007669"/>
    <property type="project" value="UniProtKB-KW"/>
</dbReference>
<feature type="binding site" evidence="10">
    <location>
        <position position="297"/>
    </location>
    <ligand>
        <name>NAD(+)</name>
        <dbReference type="ChEBI" id="CHEBI:57540"/>
    </ligand>
</feature>
<dbReference type="InterPro" id="IPR012340">
    <property type="entry name" value="NA-bd_OB-fold"/>
</dbReference>
<feature type="binding site" evidence="10">
    <location>
        <position position="386"/>
    </location>
    <ligand>
        <name>Zn(2+)</name>
        <dbReference type="ChEBI" id="CHEBI:29105"/>
    </ligand>
</feature>
<keyword evidence="4 10" id="KW-0479">Metal-binding</keyword>
<dbReference type="SMART" id="SM00532">
    <property type="entry name" value="LIGANc"/>
    <property type="match status" value="1"/>
</dbReference>
<feature type="domain" description="BRCT" evidence="11">
    <location>
        <begin position="576"/>
        <end position="657"/>
    </location>
</feature>
<comment type="caution">
    <text evidence="12">The sequence shown here is derived from an EMBL/GenBank/DDBJ whole genome shotgun (WGS) entry which is preliminary data.</text>
</comment>
<dbReference type="SUPFAM" id="SSF56091">
    <property type="entry name" value="DNA ligase/mRNA capping enzyme, catalytic domain"/>
    <property type="match status" value="1"/>
</dbReference>
<dbReference type="InterPro" id="IPR001679">
    <property type="entry name" value="DNA_ligase"/>
</dbReference>
<dbReference type="InterPro" id="IPR001357">
    <property type="entry name" value="BRCT_dom"/>
</dbReference>
<dbReference type="SUPFAM" id="SSF47781">
    <property type="entry name" value="RuvA domain 2-like"/>
    <property type="match status" value="1"/>
</dbReference>
<evidence type="ECO:0000313" key="12">
    <source>
        <dbReference type="EMBL" id="ERK40462.1"/>
    </source>
</evidence>
<dbReference type="AlphaFoldDB" id="U2QNY0"/>
<keyword evidence="13" id="KW-1185">Reference proteome</keyword>
<dbReference type="EC" id="6.5.1.2" evidence="10"/>
<dbReference type="Pfam" id="PF01653">
    <property type="entry name" value="DNA_ligase_aden"/>
    <property type="match status" value="1"/>
</dbReference>
<comment type="similarity">
    <text evidence="10">Belongs to the NAD-dependent DNA ligase family. LigA subfamily.</text>
</comment>
<feature type="binding site" evidence="10">
    <location>
        <position position="413"/>
    </location>
    <ligand>
        <name>Zn(2+)</name>
        <dbReference type="ChEBI" id="CHEBI:29105"/>
    </ligand>
</feature>
<evidence type="ECO:0000256" key="8">
    <source>
        <dbReference type="ARBA" id="ARBA00023204"/>
    </source>
</evidence>
<dbReference type="Pfam" id="PF12826">
    <property type="entry name" value="HHH_2"/>
    <property type="match status" value="1"/>
</dbReference>
<keyword evidence="10" id="KW-0460">Magnesium</keyword>
<dbReference type="SMART" id="SM00292">
    <property type="entry name" value="BRCT"/>
    <property type="match status" value="1"/>
</dbReference>
<evidence type="ECO:0000313" key="13">
    <source>
        <dbReference type="Proteomes" id="UP000016648"/>
    </source>
</evidence>
<dbReference type="Gene3D" id="1.10.150.20">
    <property type="entry name" value="5' to 3' exonuclease, C-terminal subdomain"/>
    <property type="match status" value="2"/>
</dbReference>
<comment type="function">
    <text evidence="1 10">DNA ligase that catalyzes the formation of phosphodiester linkages between 5'-phosphoryl and 3'-hydroxyl groups in double-stranded DNA using NAD as a coenzyme and as the energy source for the reaction. It is essential for DNA replication and repair of damaged DNA.</text>
</comment>
<dbReference type="InterPro" id="IPR013840">
    <property type="entry name" value="DNAligase_N"/>
</dbReference>
<comment type="catalytic activity">
    <reaction evidence="9 10">
        <text>NAD(+) + (deoxyribonucleotide)n-3'-hydroxyl + 5'-phospho-(deoxyribonucleotide)m = (deoxyribonucleotide)n+m + AMP + beta-nicotinamide D-nucleotide.</text>
        <dbReference type="EC" id="6.5.1.2"/>
    </reaction>
</comment>
<dbReference type="InterPro" id="IPR041663">
    <property type="entry name" value="DisA/LigA_HHH"/>
</dbReference>
<dbReference type="Gene3D" id="1.10.287.610">
    <property type="entry name" value="Helix hairpin bin"/>
    <property type="match status" value="1"/>
</dbReference>
<keyword evidence="5 10" id="KW-0227">DNA damage</keyword>
<sequence>MEQKIQEMQDLVNLLNEASTYYYSGKGERMTDYEWDAAFDKLRLLEEETGTVLPDSPTAKVSEEAIVGQKEEHEFPALSLAKTKNAQDLVKWADGKAIWISWKLDGLTLVVTYDGGKLSKVVTRGNGHIGTNITHLAQAIKGIPDRISDNGHVVIRGECVISYADFDQFLLESGEDYANPRNLASGSLTLKNAEEVKLRHLQWIPFSLVYTEQPINSWGGRMDWIEKNGMKPVERECVEAPTLEHIEASIARWTEKVTAMKNPFPVDGLVISYDDYAYSQTGSVTGHHATRSGYAFKWQDESATTTLDHIEWSCAASTISPVAVFQPVNLEGTVVKRASLCNISECRRLGIGGKDSRLVVIKANKIIPKVIKVEQKVGDLSIPTHCPVCDTPTEVKTSEACGTQTLHCTNEQCPAKQLKKFARFVSKDGLDIDGVSEQTIAKFINLGWIVRYSDIFNLRSHASEIAVLDGFGSKSAANILQSVEKSTDVEARRLLYALSIPMCGQDVCNRLLSTYRFADLVEKAATTDDAEHFAHIDGIGPEKSKSLVNWFHQEENHRETLRLQEILRVVEPDLKPRGNRCAGLTFVVTGDVFHYKNRNELKEYIQHQGGKVTGSVSKSTSYLINNDLESTSGKNQKAHQLGTPVISEEQFIEMFVD</sequence>
<dbReference type="InterPro" id="IPR010994">
    <property type="entry name" value="RuvA_2-like"/>
</dbReference>
<keyword evidence="8 10" id="KW-0234">DNA repair</keyword>
<dbReference type="HAMAP" id="MF_01588">
    <property type="entry name" value="DNA_ligase_A"/>
    <property type="match status" value="1"/>
</dbReference>
<feature type="binding site" evidence="10">
    <location>
        <position position="389"/>
    </location>
    <ligand>
        <name>Zn(2+)</name>
        <dbReference type="ChEBI" id="CHEBI:29105"/>
    </ligand>
</feature>
<organism evidence="12 13">
    <name type="scientific">Segatella baroniae F0067</name>
    <dbReference type="NCBI Taxonomy" id="1115809"/>
    <lineage>
        <taxon>Bacteria</taxon>
        <taxon>Pseudomonadati</taxon>
        <taxon>Bacteroidota</taxon>
        <taxon>Bacteroidia</taxon>
        <taxon>Bacteroidales</taxon>
        <taxon>Prevotellaceae</taxon>
        <taxon>Segatella</taxon>
    </lineage>
</organism>
<feature type="binding site" evidence="10">
    <location>
        <begin position="79"/>
        <end position="80"/>
    </location>
    <ligand>
        <name>NAD(+)</name>
        <dbReference type="ChEBI" id="CHEBI:57540"/>
    </ligand>
</feature>
<keyword evidence="10" id="KW-0464">Manganese</keyword>
<dbReference type="GO" id="GO:0003911">
    <property type="term" value="F:DNA ligase (NAD+) activity"/>
    <property type="evidence" value="ECO:0007669"/>
    <property type="project" value="UniProtKB-UniRule"/>
</dbReference>
<gene>
    <name evidence="10" type="primary">ligA</name>
    <name evidence="12" type="ORF">HMPREF9135_1276</name>
</gene>
<evidence type="ECO:0000256" key="2">
    <source>
        <dbReference type="ARBA" id="ARBA00022598"/>
    </source>
</evidence>
<dbReference type="SUPFAM" id="SSF50249">
    <property type="entry name" value="Nucleic acid-binding proteins"/>
    <property type="match status" value="1"/>
</dbReference>
<evidence type="ECO:0000256" key="3">
    <source>
        <dbReference type="ARBA" id="ARBA00022705"/>
    </source>
</evidence>
<evidence type="ECO:0000256" key="4">
    <source>
        <dbReference type="ARBA" id="ARBA00022723"/>
    </source>
</evidence>
<dbReference type="Gene3D" id="3.40.50.10190">
    <property type="entry name" value="BRCT domain"/>
    <property type="match status" value="1"/>
</dbReference>
<name>U2QNY0_9BACT</name>
<dbReference type="GO" id="GO:0006260">
    <property type="term" value="P:DNA replication"/>
    <property type="evidence" value="ECO:0007669"/>
    <property type="project" value="UniProtKB-KW"/>
</dbReference>
<dbReference type="InterPro" id="IPR004150">
    <property type="entry name" value="NAD_DNA_ligase_OB"/>
</dbReference>
<evidence type="ECO:0000256" key="9">
    <source>
        <dbReference type="ARBA" id="ARBA00034005"/>
    </source>
</evidence>
<feature type="binding site" evidence="10">
    <location>
        <position position="408"/>
    </location>
    <ligand>
        <name>Zn(2+)</name>
        <dbReference type="ChEBI" id="CHEBI:29105"/>
    </ligand>
</feature>
<keyword evidence="7 10" id="KW-0520">NAD</keyword>
<reference evidence="12 13" key="1">
    <citation type="submission" date="2013-08" db="EMBL/GenBank/DDBJ databases">
        <authorList>
            <person name="Durkin A.S."/>
            <person name="Haft D.R."/>
            <person name="McCorrison J."/>
            <person name="Torralba M."/>
            <person name="Gillis M."/>
            <person name="Haft D.H."/>
            <person name="Methe B."/>
            <person name="Sutton G."/>
            <person name="Nelson K.E."/>
        </authorList>
    </citation>
    <scope>NUCLEOTIDE SEQUENCE [LARGE SCALE GENOMIC DNA]</scope>
    <source>
        <strain evidence="12 13">F0067</strain>
    </source>
</reference>
<dbReference type="SUPFAM" id="SSF52113">
    <property type="entry name" value="BRCT domain"/>
    <property type="match status" value="1"/>
</dbReference>
<dbReference type="PATRIC" id="fig|1115809.3.peg.57"/>
<dbReference type="PROSITE" id="PS50172">
    <property type="entry name" value="BRCT"/>
    <property type="match status" value="1"/>
</dbReference>
<evidence type="ECO:0000256" key="5">
    <source>
        <dbReference type="ARBA" id="ARBA00022763"/>
    </source>
</evidence>
<feature type="binding site" evidence="10">
    <location>
        <position position="158"/>
    </location>
    <ligand>
        <name>NAD(+)</name>
        <dbReference type="ChEBI" id="CHEBI:57540"/>
    </ligand>
</feature>
<accession>U2QNY0</accession>
<dbReference type="InterPro" id="IPR036420">
    <property type="entry name" value="BRCT_dom_sf"/>
</dbReference>
<evidence type="ECO:0000256" key="1">
    <source>
        <dbReference type="ARBA" id="ARBA00004067"/>
    </source>
</evidence>
<keyword evidence="6 10" id="KW-0862">Zinc</keyword>
<evidence type="ECO:0000256" key="10">
    <source>
        <dbReference type="HAMAP-Rule" id="MF_01588"/>
    </source>
</evidence>
<dbReference type="GO" id="GO:0046872">
    <property type="term" value="F:metal ion binding"/>
    <property type="evidence" value="ECO:0007669"/>
    <property type="project" value="UniProtKB-KW"/>
</dbReference>
<dbReference type="Pfam" id="PF00533">
    <property type="entry name" value="BRCT"/>
    <property type="match status" value="1"/>
</dbReference>
<dbReference type="NCBIfam" id="NF005932">
    <property type="entry name" value="PRK07956.1"/>
    <property type="match status" value="1"/>
</dbReference>
<keyword evidence="2 10" id="KW-0436">Ligase</keyword>
<dbReference type="InterPro" id="IPR013839">
    <property type="entry name" value="DNAligase_adenylation"/>
</dbReference>
<evidence type="ECO:0000259" key="11">
    <source>
        <dbReference type="PROSITE" id="PS50172"/>
    </source>
</evidence>
<dbReference type="EMBL" id="AWEY01000004">
    <property type="protein sequence ID" value="ERK40462.1"/>
    <property type="molecule type" value="Genomic_DNA"/>
</dbReference>
<keyword evidence="3 10" id="KW-0235">DNA replication</keyword>
<dbReference type="PIRSF" id="PIRSF001604">
    <property type="entry name" value="LigA"/>
    <property type="match status" value="1"/>
</dbReference>